<feature type="domain" description="DNA methylase N-4/N-6" evidence="4">
    <location>
        <begin position="30"/>
        <end position="97"/>
    </location>
</feature>
<reference evidence="5 6" key="1">
    <citation type="submission" date="2017-11" db="EMBL/GenBank/DDBJ databases">
        <title>Evolution of Phototrophy in the Chloroflexi Phylum Driven by Horizontal Gene Transfer.</title>
        <authorList>
            <person name="Ward L.M."/>
            <person name="Hemp J."/>
            <person name="Shih P.M."/>
            <person name="Mcglynn S.E."/>
            <person name="Fischer W."/>
        </authorList>
    </citation>
    <scope>NUCLEOTIDE SEQUENCE [LARGE SCALE GENOMIC DNA]</scope>
    <source>
        <strain evidence="5">JP3_7</strain>
    </source>
</reference>
<dbReference type="Pfam" id="PF01555">
    <property type="entry name" value="N6_N4_Mtase"/>
    <property type="match status" value="1"/>
</dbReference>
<dbReference type="PRINTS" id="PR00508">
    <property type="entry name" value="S21N4MTFRASE"/>
</dbReference>
<dbReference type="EMBL" id="PGTN01000004">
    <property type="protein sequence ID" value="PJF48890.1"/>
    <property type="molecule type" value="Genomic_DNA"/>
</dbReference>
<keyword evidence="2" id="KW-0808">Transferase</keyword>
<proteinExistence type="inferred from homology"/>
<evidence type="ECO:0000313" key="5">
    <source>
        <dbReference type="EMBL" id="PJF48890.1"/>
    </source>
</evidence>
<gene>
    <name evidence="5" type="ORF">CUN48_01110</name>
</gene>
<dbReference type="InterPro" id="IPR002941">
    <property type="entry name" value="DNA_methylase_N4/N6"/>
</dbReference>
<accession>A0A2M8QGG0</accession>
<comment type="similarity">
    <text evidence="3">Belongs to the N(4)/N(6)-methyltransferase family.</text>
</comment>
<evidence type="ECO:0000259" key="4">
    <source>
        <dbReference type="Pfam" id="PF01555"/>
    </source>
</evidence>
<evidence type="ECO:0000256" key="3">
    <source>
        <dbReference type="RuleBase" id="RU362026"/>
    </source>
</evidence>
<dbReference type="EC" id="2.1.1.-" evidence="3"/>
<dbReference type="GO" id="GO:0003677">
    <property type="term" value="F:DNA binding"/>
    <property type="evidence" value="ECO:0007669"/>
    <property type="project" value="InterPro"/>
</dbReference>
<evidence type="ECO:0000313" key="6">
    <source>
        <dbReference type="Proteomes" id="UP000230790"/>
    </source>
</evidence>
<keyword evidence="1 5" id="KW-0489">Methyltransferase</keyword>
<dbReference type="InterPro" id="IPR001091">
    <property type="entry name" value="RM_Methyltransferase"/>
</dbReference>
<comment type="caution">
    <text evidence="5">The sequence shown here is derived from an EMBL/GenBank/DDBJ whole genome shotgun (WGS) entry which is preliminary data.</text>
</comment>
<dbReference type="GO" id="GO:0032259">
    <property type="term" value="P:methylation"/>
    <property type="evidence" value="ECO:0007669"/>
    <property type="project" value="UniProtKB-KW"/>
</dbReference>
<evidence type="ECO:0000256" key="1">
    <source>
        <dbReference type="ARBA" id="ARBA00022603"/>
    </source>
</evidence>
<dbReference type="Gene3D" id="3.40.50.150">
    <property type="entry name" value="Vaccinia Virus protein VP39"/>
    <property type="match status" value="2"/>
</dbReference>
<evidence type="ECO:0000256" key="2">
    <source>
        <dbReference type="ARBA" id="ARBA00022679"/>
    </source>
</evidence>
<dbReference type="AlphaFoldDB" id="A0A2M8QGG0"/>
<dbReference type="SUPFAM" id="SSF53335">
    <property type="entry name" value="S-adenosyl-L-methionine-dependent methyltransferases"/>
    <property type="match status" value="2"/>
</dbReference>
<sequence>MLARVFEVLDGAPSREAFRLAGRAIPRIVGEFWTARQRQACSLHEISYRACFKPQLPRYFIERLTRPGDVVYDPFSGRGTTAVEAALLGRRVIANDVNPLGVILTAPRLRPPTLEVVADRLARIPNASQRAEVDLSMFFHPDTEREIVGLRSYLAARRQAGEEDDVDAWIRMVATNRLTGHSRGFFSVYTLPPNQAATPERQRRLNARLHQQPEYRDTRAIILRKTASLLRGLTEAQRANLRTAAESALLLTCDARSTPAIPDGGVQLTVTSPPFLDVVQYAADNWLRCWFNGIIADEIARRITLTRTPEAWAAVMQDVFKELYRVTQPGGWVAFEVGEVRRGRVRLDEHVAPIGESAGFTCAAILVNQQRFTKTAHIWGVANNACGTNTNRIVVFCKE</sequence>
<organism evidence="5 6">
    <name type="scientific">Candidatus Thermofonsia Clade 3 bacterium</name>
    <dbReference type="NCBI Taxonomy" id="2364212"/>
    <lineage>
        <taxon>Bacteria</taxon>
        <taxon>Bacillati</taxon>
        <taxon>Chloroflexota</taxon>
        <taxon>Candidatus Thermofontia</taxon>
        <taxon>Candidatus Thermofonsia Clade 3</taxon>
    </lineage>
</organism>
<dbReference type="InterPro" id="IPR029063">
    <property type="entry name" value="SAM-dependent_MTases_sf"/>
</dbReference>
<dbReference type="Proteomes" id="UP000230790">
    <property type="component" value="Unassembled WGS sequence"/>
</dbReference>
<name>A0A2M8QGG0_9CHLR</name>
<dbReference type="GO" id="GO:0008170">
    <property type="term" value="F:N-methyltransferase activity"/>
    <property type="evidence" value="ECO:0007669"/>
    <property type="project" value="InterPro"/>
</dbReference>
<protein>
    <recommendedName>
        <fullName evidence="3">Methyltransferase</fullName>
        <ecNumber evidence="3">2.1.1.-</ecNumber>
    </recommendedName>
</protein>